<keyword evidence="3" id="KW-1185">Reference proteome</keyword>
<evidence type="ECO:0000313" key="2">
    <source>
        <dbReference type="EMBL" id="CAI8584152.1"/>
    </source>
</evidence>
<protein>
    <submittedName>
        <fullName evidence="2">Uncharacterized protein</fullName>
    </submittedName>
</protein>
<reference evidence="2 3" key="1">
    <citation type="submission" date="2023-01" db="EMBL/GenBank/DDBJ databases">
        <authorList>
            <person name="Kreplak J."/>
        </authorList>
    </citation>
    <scope>NUCLEOTIDE SEQUENCE [LARGE SCALE GENOMIC DNA]</scope>
</reference>
<dbReference type="EMBL" id="CATIWC010001455">
    <property type="protein sequence ID" value="CAI8584152.1"/>
    <property type="molecule type" value="Genomic_DNA"/>
</dbReference>
<sequence length="155" mass="17197">MKRTLEEMENEAPSDDKIMPLDDPKPASVEPNSPHHDPKSPSGEPKLPDEDPESSSGEPRLPDEDPESSSGERKRSFDESLVEAQLAIEEELKKAGENAASLIAESESKTATAAEEVQENERIQKLCEENDVVLQFAEALLKQVQESDTKSVRWK</sequence>
<dbReference type="AlphaFoldDB" id="A0AAV0YF97"/>
<organism evidence="2 3">
    <name type="scientific">Vicia faba</name>
    <name type="common">Broad bean</name>
    <name type="synonym">Faba vulgaris</name>
    <dbReference type="NCBI Taxonomy" id="3906"/>
    <lineage>
        <taxon>Eukaryota</taxon>
        <taxon>Viridiplantae</taxon>
        <taxon>Streptophyta</taxon>
        <taxon>Embryophyta</taxon>
        <taxon>Tracheophyta</taxon>
        <taxon>Spermatophyta</taxon>
        <taxon>Magnoliopsida</taxon>
        <taxon>eudicotyledons</taxon>
        <taxon>Gunneridae</taxon>
        <taxon>Pentapetalae</taxon>
        <taxon>rosids</taxon>
        <taxon>fabids</taxon>
        <taxon>Fabales</taxon>
        <taxon>Fabaceae</taxon>
        <taxon>Papilionoideae</taxon>
        <taxon>50 kb inversion clade</taxon>
        <taxon>NPAAA clade</taxon>
        <taxon>Hologalegina</taxon>
        <taxon>IRL clade</taxon>
        <taxon>Fabeae</taxon>
        <taxon>Vicia</taxon>
    </lineage>
</organism>
<gene>
    <name evidence="2" type="ORF">VFH_U061080</name>
</gene>
<dbReference type="Proteomes" id="UP001157006">
    <property type="component" value="Unassembled WGS sequence"/>
</dbReference>
<proteinExistence type="predicted"/>
<evidence type="ECO:0000313" key="3">
    <source>
        <dbReference type="Proteomes" id="UP001157006"/>
    </source>
</evidence>
<evidence type="ECO:0000256" key="1">
    <source>
        <dbReference type="SAM" id="MobiDB-lite"/>
    </source>
</evidence>
<name>A0AAV0YF97_VICFA</name>
<feature type="compositionally biased region" description="Basic and acidic residues" evidence="1">
    <location>
        <begin position="14"/>
        <end position="25"/>
    </location>
</feature>
<feature type="region of interest" description="Disordered" evidence="1">
    <location>
        <begin position="1"/>
        <end position="80"/>
    </location>
</feature>
<comment type="caution">
    <text evidence="2">The sequence shown here is derived from an EMBL/GenBank/DDBJ whole genome shotgun (WGS) entry which is preliminary data.</text>
</comment>
<accession>A0AAV0YF97</accession>